<evidence type="ECO:0000259" key="1">
    <source>
        <dbReference type="Pfam" id="PF07727"/>
    </source>
</evidence>
<dbReference type="InterPro" id="IPR013103">
    <property type="entry name" value="RVT_2"/>
</dbReference>
<dbReference type="SUPFAM" id="SSF56672">
    <property type="entry name" value="DNA/RNA polymerases"/>
    <property type="match status" value="1"/>
</dbReference>
<comment type="caution">
    <text evidence="3">The sequence shown here is derived from an EMBL/GenBank/DDBJ whole genome shotgun (WGS) entry which is preliminary data.</text>
</comment>
<dbReference type="EMBL" id="JAJFAZ020000001">
    <property type="protein sequence ID" value="KAI5350819.1"/>
    <property type="molecule type" value="Genomic_DNA"/>
</dbReference>
<evidence type="ECO:0000259" key="2">
    <source>
        <dbReference type="Pfam" id="PF25597"/>
    </source>
</evidence>
<sequence>MEAAAEKCIFVGYGKCEKGYRVYNLQTNKVTTSRSVIFDENSLWDCDKQTVDSITVPMRLEDTPRSSEEEYEETMIDNVSSLIQVTTAAPNVDSPSDSPSSTPVKLRDITEIYARCNMSIIEPKNFAEASKDKAWQKVMEIEMEMIEKNETWELVDRPSNKPVIGVKWVYKTKLNLDGSIQKHKARLVVKGYAQKPGIDFNETFAPVARLDTIRTLIALAAQKGWKLYQLDVKSAFLNGMLKEEVYVDQPDGFVATNYEDKMYKLKKALYGLKQAPRA</sequence>
<dbReference type="InterPro" id="IPR057670">
    <property type="entry name" value="SH3_retrovirus"/>
</dbReference>
<dbReference type="Pfam" id="PF07727">
    <property type="entry name" value="RVT_2"/>
    <property type="match status" value="1"/>
</dbReference>
<dbReference type="AlphaFoldDB" id="A0AAD4ZMH8"/>
<organism evidence="3 4">
    <name type="scientific">Prunus dulcis</name>
    <name type="common">Almond</name>
    <name type="synonym">Amygdalus dulcis</name>
    <dbReference type="NCBI Taxonomy" id="3755"/>
    <lineage>
        <taxon>Eukaryota</taxon>
        <taxon>Viridiplantae</taxon>
        <taxon>Streptophyta</taxon>
        <taxon>Embryophyta</taxon>
        <taxon>Tracheophyta</taxon>
        <taxon>Spermatophyta</taxon>
        <taxon>Magnoliopsida</taxon>
        <taxon>eudicotyledons</taxon>
        <taxon>Gunneridae</taxon>
        <taxon>Pentapetalae</taxon>
        <taxon>rosids</taxon>
        <taxon>fabids</taxon>
        <taxon>Rosales</taxon>
        <taxon>Rosaceae</taxon>
        <taxon>Amygdaloideae</taxon>
        <taxon>Amygdaleae</taxon>
        <taxon>Prunus</taxon>
    </lineage>
</organism>
<evidence type="ECO:0008006" key="5">
    <source>
        <dbReference type="Google" id="ProtNLM"/>
    </source>
</evidence>
<protein>
    <recommendedName>
        <fullName evidence="5">Transposable element protein</fullName>
    </recommendedName>
</protein>
<reference evidence="3 4" key="1">
    <citation type="journal article" date="2022" name="G3 (Bethesda)">
        <title>Whole-genome sequence and methylome profiling of the almond [Prunus dulcis (Mill.) D.A. Webb] cultivar 'Nonpareil'.</title>
        <authorList>
            <person name="D'Amico-Willman K.M."/>
            <person name="Ouma W.Z."/>
            <person name="Meulia T."/>
            <person name="Sideli G.M."/>
            <person name="Gradziel T.M."/>
            <person name="Fresnedo-Ramirez J."/>
        </authorList>
    </citation>
    <scope>NUCLEOTIDE SEQUENCE [LARGE SCALE GENOMIC DNA]</scope>
    <source>
        <strain evidence="3">Clone GOH B32 T37-40</strain>
    </source>
</reference>
<dbReference type="InterPro" id="IPR043502">
    <property type="entry name" value="DNA/RNA_pol_sf"/>
</dbReference>
<name>A0AAD4ZMH8_PRUDU</name>
<proteinExistence type="predicted"/>
<dbReference type="Proteomes" id="UP001054821">
    <property type="component" value="Chromosome 1"/>
</dbReference>
<feature type="domain" description="Retroviral polymerase SH3-like" evidence="2">
    <location>
        <begin position="3"/>
        <end position="49"/>
    </location>
</feature>
<evidence type="ECO:0000313" key="3">
    <source>
        <dbReference type="EMBL" id="KAI5350819.1"/>
    </source>
</evidence>
<dbReference type="Pfam" id="PF25597">
    <property type="entry name" value="SH3_retrovirus"/>
    <property type="match status" value="1"/>
</dbReference>
<evidence type="ECO:0000313" key="4">
    <source>
        <dbReference type="Proteomes" id="UP001054821"/>
    </source>
</evidence>
<keyword evidence="4" id="KW-1185">Reference proteome</keyword>
<gene>
    <name evidence="3" type="ORF">L3X38_003710</name>
</gene>
<feature type="domain" description="Reverse transcriptase Ty1/copia-type" evidence="1">
    <location>
        <begin position="149"/>
        <end position="277"/>
    </location>
</feature>
<accession>A0AAD4ZMH8</accession>